<dbReference type="Gene3D" id="2.60.120.560">
    <property type="entry name" value="Exo-inulinase, domain 1"/>
    <property type="match status" value="1"/>
</dbReference>
<dbReference type="RefSeq" id="WP_110173515.1">
    <property type="nucleotide sequence ID" value="NZ_CP015136.1"/>
</dbReference>
<dbReference type="GO" id="GO:0016787">
    <property type="term" value="F:hydrolase activity"/>
    <property type="evidence" value="ECO:0007669"/>
    <property type="project" value="InterPro"/>
</dbReference>
<dbReference type="InterPro" id="IPR010496">
    <property type="entry name" value="AL/BT2_dom"/>
</dbReference>
<keyword evidence="4" id="KW-1185">Reference proteome</keyword>
<feature type="signal peptide" evidence="1">
    <location>
        <begin position="1"/>
        <end position="20"/>
    </location>
</feature>
<reference evidence="3 4" key="1">
    <citation type="journal article" date="2016" name="Genome Announc.">
        <title>First Complete Genome Sequence of a Subdivision 6 Acidobacterium Strain.</title>
        <authorList>
            <person name="Huang S."/>
            <person name="Vieira S."/>
            <person name="Bunk B."/>
            <person name="Riedel T."/>
            <person name="Sproer C."/>
            <person name="Overmann J."/>
        </authorList>
    </citation>
    <scope>NUCLEOTIDE SEQUENCE [LARGE SCALE GENOMIC DNA]</scope>
    <source>
        <strain evidence="4">DSM 100886 HEG_-6_39</strain>
    </source>
</reference>
<dbReference type="Pfam" id="PF06439">
    <property type="entry name" value="3keto-disac_hyd"/>
    <property type="match status" value="1"/>
</dbReference>
<dbReference type="KEGG" id="abac:LuPra_05294"/>
<dbReference type="PATRIC" id="fig|1813736.3.peg.5570"/>
<dbReference type="AlphaFoldDB" id="A0A143PTV6"/>
<feature type="domain" description="3-keto-alpha-glucoside-1,2-lyase/3-keto-2-hydroxy-glucal hydratase" evidence="2">
    <location>
        <begin position="45"/>
        <end position="249"/>
    </location>
</feature>
<gene>
    <name evidence="3" type="ORF">LuPra_05294</name>
</gene>
<protein>
    <recommendedName>
        <fullName evidence="2">3-keto-alpha-glucoside-1,2-lyase/3-keto-2-hydroxy-glucal hydratase domain-containing protein</fullName>
    </recommendedName>
</protein>
<evidence type="ECO:0000313" key="3">
    <source>
        <dbReference type="EMBL" id="AMY12022.1"/>
    </source>
</evidence>
<proteinExistence type="predicted"/>
<evidence type="ECO:0000259" key="2">
    <source>
        <dbReference type="Pfam" id="PF06439"/>
    </source>
</evidence>
<name>A0A143PTV6_LUTPR</name>
<evidence type="ECO:0000256" key="1">
    <source>
        <dbReference type="SAM" id="SignalP"/>
    </source>
</evidence>
<evidence type="ECO:0000313" key="4">
    <source>
        <dbReference type="Proteomes" id="UP000076079"/>
    </source>
</evidence>
<organism evidence="3 4">
    <name type="scientific">Luteitalea pratensis</name>
    <dbReference type="NCBI Taxonomy" id="1855912"/>
    <lineage>
        <taxon>Bacteria</taxon>
        <taxon>Pseudomonadati</taxon>
        <taxon>Acidobacteriota</taxon>
        <taxon>Vicinamibacteria</taxon>
        <taxon>Vicinamibacterales</taxon>
        <taxon>Vicinamibacteraceae</taxon>
        <taxon>Luteitalea</taxon>
    </lineage>
</organism>
<dbReference type="Proteomes" id="UP000076079">
    <property type="component" value="Chromosome"/>
</dbReference>
<dbReference type="OrthoDB" id="9814708at2"/>
<sequence length="253" mass="28314" precursor="true">MKAIRWSALIVCAAALIVHAGPRMSAQATGCKGTNVLSPSEKTDGWTLLFDGATKAGWHGYNKQDLAAWAIEDCALKTVGVSSNYGSDKRADLITDREFTNFELRFEWKASKGGNSGVMYGVVEDPKYDAAWKTGPEYQLIDDVDFHIKLEPDRTAGSNYSMHAPDAAQKVLKPVGEWNTTRLVVRGSHVEHWLNEKKVLEFERWTPAWNTLRDSGKWKTAPDYGKAKTGRIAIQDHGSIFWFRNVKIRPLAE</sequence>
<feature type="chain" id="PRO_5007511950" description="3-keto-alpha-glucoside-1,2-lyase/3-keto-2-hydroxy-glucal hydratase domain-containing protein" evidence="1">
    <location>
        <begin position="21"/>
        <end position="253"/>
    </location>
</feature>
<keyword evidence="1" id="KW-0732">Signal</keyword>
<accession>A0A143PTV6</accession>
<dbReference type="STRING" id="1855912.LuPra_05294"/>
<dbReference type="EMBL" id="CP015136">
    <property type="protein sequence ID" value="AMY12022.1"/>
    <property type="molecule type" value="Genomic_DNA"/>
</dbReference>
<reference evidence="4" key="2">
    <citation type="submission" date="2016-04" db="EMBL/GenBank/DDBJ databases">
        <title>First Complete Genome Sequence of a Subdivision 6 Acidobacterium.</title>
        <authorList>
            <person name="Huang S."/>
            <person name="Vieira S."/>
            <person name="Bunk B."/>
            <person name="Riedel T."/>
            <person name="Sproeer C."/>
            <person name="Overmann J."/>
        </authorList>
    </citation>
    <scope>NUCLEOTIDE SEQUENCE [LARGE SCALE GENOMIC DNA]</scope>
    <source>
        <strain evidence="4">DSM 100886 HEG_-6_39</strain>
    </source>
</reference>